<dbReference type="HOGENOM" id="CLU_3146294_0_0_11"/>
<feature type="non-terminal residue" evidence="1">
    <location>
        <position position="50"/>
    </location>
</feature>
<name>U2SX66_LEIAQ</name>
<organism evidence="1 2">
    <name type="scientific">Leifsonia aquatica ATCC 14665</name>
    <dbReference type="NCBI Taxonomy" id="1358026"/>
    <lineage>
        <taxon>Bacteria</taxon>
        <taxon>Bacillati</taxon>
        <taxon>Actinomycetota</taxon>
        <taxon>Actinomycetes</taxon>
        <taxon>Micrococcales</taxon>
        <taxon>Microbacteriaceae</taxon>
        <taxon>Leifsonia</taxon>
    </lineage>
</organism>
<sequence>MFVEGTLRWQVTEDCPWDLLMALAIRDLAGLAAAGEPPLPRLAPALAPVL</sequence>
<comment type="caution">
    <text evidence="1">The sequence shown here is derived from an EMBL/GenBank/DDBJ whole genome shotgun (WGS) entry which is preliminary data.</text>
</comment>
<reference evidence="1 2" key="1">
    <citation type="submission" date="2013-08" db="EMBL/GenBank/DDBJ databases">
        <authorList>
            <person name="Weinstock G."/>
            <person name="Sodergren E."/>
            <person name="Wylie T."/>
            <person name="Fulton L."/>
            <person name="Fulton R."/>
            <person name="Fronick C."/>
            <person name="O'Laughlin M."/>
            <person name="Godfrey J."/>
            <person name="Miner T."/>
            <person name="Herter B."/>
            <person name="Appelbaum E."/>
            <person name="Cordes M."/>
            <person name="Lek S."/>
            <person name="Wollam A."/>
            <person name="Pepin K.H."/>
            <person name="Palsikar V.B."/>
            <person name="Mitreva M."/>
            <person name="Wilson R.K."/>
        </authorList>
    </citation>
    <scope>NUCLEOTIDE SEQUENCE [LARGE SCALE GENOMIC DNA]</scope>
    <source>
        <strain evidence="1 2">ATCC 14665</strain>
    </source>
</reference>
<evidence type="ECO:0000313" key="1">
    <source>
        <dbReference type="EMBL" id="ERK69858.1"/>
    </source>
</evidence>
<proteinExistence type="predicted"/>
<gene>
    <name evidence="1" type="ORF">N136_03810</name>
</gene>
<accession>U2SX66</accession>
<dbReference type="Proteomes" id="UP000016605">
    <property type="component" value="Unassembled WGS sequence"/>
</dbReference>
<dbReference type="EMBL" id="AWVQ01000588">
    <property type="protein sequence ID" value="ERK69858.1"/>
    <property type="molecule type" value="Genomic_DNA"/>
</dbReference>
<dbReference type="AlphaFoldDB" id="U2SX66"/>
<evidence type="ECO:0000313" key="2">
    <source>
        <dbReference type="Proteomes" id="UP000016605"/>
    </source>
</evidence>
<protein>
    <submittedName>
        <fullName evidence="1">Uncharacterized protein</fullName>
    </submittedName>
</protein>